<feature type="domain" description="High potential iron-sulfur proteins family profile" evidence="8">
    <location>
        <begin position="27"/>
        <end position="116"/>
    </location>
</feature>
<keyword evidence="7" id="KW-0472">Membrane</keyword>
<dbReference type="InterPro" id="IPR036369">
    <property type="entry name" value="HIPIP_sf"/>
</dbReference>
<dbReference type="SUPFAM" id="SSF57652">
    <property type="entry name" value="HIPIP (high potential iron protein)"/>
    <property type="match status" value="1"/>
</dbReference>
<proteinExistence type="predicted"/>
<evidence type="ECO:0000313" key="9">
    <source>
        <dbReference type="EMBL" id="EDZ38164.1"/>
    </source>
</evidence>
<evidence type="ECO:0000259" key="8">
    <source>
        <dbReference type="PROSITE" id="PS51373"/>
    </source>
</evidence>
<evidence type="ECO:0000256" key="1">
    <source>
        <dbReference type="ARBA" id="ARBA00022448"/>
    </source>
</evidence>
<keyword evidence="7" id="KW-1133">Transmembrane helix</keyword>
<feature type="transmembrane region" description="Helical" evidence="7">
    <location>
        <begin position="91"/>
        <end position="113"/>
    </location>
</feature>
<keyword evidence="5" id="KW-0408">Iron</keyword>
<reference evidence="9" key="2">
    <citation type="journal article" date="2008" name="PLoS Biol.">
        <title>Population genomic analysis of strain variation in Leptospirillum group II bacteria involved in acid mine drainage formation.</title>
        <authorList>
            <person name="Simmons S.L."/>
            <person name="Dibartolo G."/>
            <person name="Denef V.J."/>
            <person name="Goltsman D.S."/>
            <person name="Thelen M.P."/>
            <person name="Banfield J.F."/>
        </authorList>
    </citation>
    <scope>NUCLEOTIDE SEQUENCE [LARGE SCALE GENOMIC DNA]</scope>
</reference>
<evidence type="ECO:0000256" key="2">
    <source>
        <dbReference type="ARBA" id="ARBA00022485"/>
    </source>
</evidence>
<dbReference type="AlphaFoldDB" id="B6ARR8"/>
<dbReference type="EMBL" id="DS995262">
    <property type="protein sequence ID" value="EDZ38164.1"/>
    <property type="molecule type" value="Genomic_DNA"/>
</dbReference>
<dbReference type="InterPro" id="IPR000170">
    <property type="entry name" value="High_potential_FeS_prot"/>
</dbReference>
<accession>B6ARR8</accession>
<protein>
    <recommendedName>
        <fullName evidence="8">High potential iron-sulfur proteins family profile domain-containing protein</fullName>
    </recommendedName>
</protein>
<keyword evidence="7" id="KW-0812">Transmembrane</keyword>
<keyword evidence="4" id="KW-0249">Electron transport</keyword>
<organism evidence="9">
    <name type="scientific">Leptospirillum sp. Group II '5-way CG'</name>
    <dbReference type="NCBI Taxonomy" id="419541"/>
    <lineage>
        <taxon>Bacteria</taxon>
        <taxon>Pseudomonadati</taxon>
        <taxon>Nitrospirota</taxon>
        <taxon>Nitrospiria</taxon>
        <taxon>Nitrospirales</taxon>
        <taxon>Nitrospiraceae</taxon>
        <taxon>Leptospirillum</taxon>
    </lineage>
</organism>
<dbReference type="GO" id="GO:0009055">
    <property type="term" value="F:electron transfer activity"/>
    <property type="evidence" value="ECO:0007669"/>
    <property type="project" value="InterPro"/>
</dbReference>
<keyword evidence="6" id="KW-0411">Iron-sulfur</keyword>
<dbReference type="GO" id="GO:0051539">
    <property type="term" value="F:4 iron, 4 sulfur cluster binding"/>
    <property type="evidence" value="ECO:0007669"/>
    <property type="project" value="UniProtKB-KW"/>
</dbReference>
<evidence type="ECO:0000256" key="3">
    <source>
        <dbReference type="ARBA" id="ARBA00022723"/>
    </source>
</evidence>
<reference evidence="9" key="1">
    <citation type="journal article" date="2004" name="Nature">
        <title>Community structure and metabolism through reconstruction of microbial genomes from the environment.</title>
        <authorList>
            <person name="Tyson G.W."/>
            <person name="Chapman J."/>
            <person name="Hugenholtz P."/>
            <person name="Allen E.E."/>
            <person name="Ram R.J."/>
            <person name="Richardson P.M."/>
            <person name="Solovyev V.V."/>
            <person name="Rubin E.M."/>
            <person name="Rokhsar D.S."/>
            <person name="Banfield J.F."/>
        </authorList>
    </citation>
    <scope>NUCLEOTIDE SEQUENCE [LARGE SCALE GENOMIC DNA]</scope>
</reference>
<sequence>MSPHNRPRGLDPILNRNSGLYPLLTRTGETLADPPAHKVDKKTALYQTHPEEGKMCMNCQHFLPPKGMSSHMMGDEMNMEGMNGSMGMGGMMSGACTIVAGSISPMGYCRFYLKRS</sequence>
<evidence type="ECO:0000256" key="4">
    <source>
        <dbReference type="ARBA" id="ARBA00022982"/>
    </source>
</evidence>
<name>B6ARR8_9BACT</name>
<dbReference type="GO" id="GO:0019646">
    <property type="term" value="P:aerobic electron transport chain"/>
    <property type="evidence" value="ECO:0007669"/>
    <property type="project" value="InterPro"/>
</dbReference>
<dbReference type="GO" id="GO:0046872">
    <property type="term" value="F:metal ion binding"/>
    <property type="evidence" value="ECO:0007669"/>
    <property type="project" value="UniProtKB-KW"/>
</dbReference>
<keyword evidence="3" id="KW-0479">Metal-binding</keyword>
<evidence type="ECO:0000256" key="5">
    <source>
        <dbReference type="ARBA" id="ARBA00023004"/>
    </source>
</evidence>
<evidence type="ECO:0000256" key="6">
    <source>
        <dbReference type="ARBA" id="ARBA00023014"/>
    </source>
</evidence>
<gene>
    <name evidence="9" type="ORF">CGL2_09490001</name>
</gene>
<keyword evidence="2" id="KW-0004">4Fe-4S</keyword>
<keyword evidence="1" id="KW-0813">Transport</keyword>
<dbReference type="Gene3D" id="4.10.490.10">
    <property type="entry name" value="High potential iron-sulphur protein"/>
    <property type="match status" value="1"/>
</dbReference>
<dbReference type="PROSITE" id="PS51373">
    <property type="entry name" value="HIPIP"/>
    <property type="match status" value="1"/>
</dbReference>
<evidence type="ECO:0000256" key="7">
    <source>
        <dbReference type="SAM" id="Phobius"/>
    </source>
</evidence>